<accession>A0A0P9PSJ5</accession>
<evidence type="ECO:0000256" key="5">
    <source>
        <dbReference type="ARBA" id="ARBA00022801"/>
    </source>
</evidence>
<evidence type="ECO:0000313" key="8">
    <source>
        <dbReference type="EMBL" id="KPW88224.1"/>
    </source>
</evidence>
<feature type="non-terminal residue" evidence="8">
    <location>
        <position position="1"/>
    </location>
</feature>
<dbReference type="EMBL" id="LJQD01000610">
    <property type="protein sequence ID" value="KPW88224.1"/>
    <property type="molecule type" value="Genomic_DNA"/>
</dbReference>
<gene>
    <name evidence="8" type="ORF">ALO79_00736</name>
</gene>
<evidence type="ECO:0000313" key="9">
    <source>
        <dbReference type="Proteomes" id="UP000050381"/>
    </source>
</evidence>
<reference evidence="8 9" key="1">
    <citation type="submission" date="2015-09" db="EMBL/GenBank/DDBJ databases">
        <title>Genome announcement of multiple Pseudomonas syringae strains.</title>
        <authorList>
            <person name="Thakur S."/>
            <person name="Wang P.W."/>
            <person name="Gong Y."/>
            <person name="Weir B.S."/>
            <person name="Guttman D.S."/>
        </authorList>
    </citation>
    <scope>NUCLEOTIDE SEQUENCE [LARGE SCALE GENOMIC DNA]</scope>
    <source>
        <strain evidence="8 9">ICMP9419</strain>
    </source>
</reference>
<dbReference type="Gene3D" id="3.90.540.10">
    <property type="entry name" value="Colicin/pyocin, DNase domain"/>
    <property type="match status" value="1"/>
</dbReference>
<dbReference type="InterPro" id="IPR044925">
    <property type="entry name" value="His-Me_finger_sf"/>
</dbReference>
<evidence type="ECO:0000256" key="2">
    <source>
        <dbReference type="ARBA" id="ARBA00022529"/>
    </source>
</evidence>
<evidence type="ECO:0000256" key="3">
    <source>
        <dbReference type="ARBA" id="ARBA00022722"/>
    </source>
</evidence>
<evidence type="ECO:0000256" key="4">
    <source>
        <dbReference type="ARBA" id="ARBA00022759"/>
    </source>
</evidence>
<name>A0A0P9PSJ5_PSESX</name>
<comment type="similarity">
    <text evidence="1">Belongs to the colicin/pyosin nuclease family.</text>
</comment>
<keyword evidence="4" id="KW-0255">Endonuclease</keyword>
<evidence type="ECO:0000256" key="6">
    <source>
        <dbReference type="ARBA" id="ARBA00023022"/>
    </source>
</evidence>
<dbReference type="GO" id="GO:0016787">
    <property type="term" value="F:hydrolase activity"/>
    <property type="evidence" value="ECO:0007669"/>
    <property type="project" value="UniProtKB-KW"/>
</dbReference>
<dbReference type="GO" id="GO:0031640">
    <property type="term" value="P:killing of cells of another organism"/>
    <property type="evidence" value="ECO:0007669"/>
    <property type="project" value="UniProtKB-KW"/>
</dbReference>
<dbReference type="PATRIC" id="fig|264450.4.peg.835"/>
<sequence>LQTFPRTRAEGAPVPSQVADQLRGVRFSNFGRQRESIWKAVANDSEISQQFSQRNLQLMKAGNAPHPKLEDQVGRRTKFEIHHKEEIANGGAVYDVDNLVIMTPKQHIEHHRNRSQ</sequence>
<dbReference type="InterPro" id="IPR003060">
    <property type="entry name" value="Pyocin_killer"/>
</dbReference>
<keyword evidence="7" id="KW-0078">Bacteriocin</keyword>
<evidence type="ECO:0000256" key="7">
    <source>
        <dbReference type="ARBA" id="ARBA00023048"/>
    </source>
</evidence>
<dbReference type="PRINTS" id="PR01300">
    <property type="entry name" value="PYOCINKILLER"/>
</dbReference>
<keyword evidence="5" id="KW-0378">Hydrolase</keyword>
<dbReference type="SUPFAM" id="SSF54060">
    <property type="entry name" value="His-Me finger endonucleases"/>
    <property type="match status" value="1"/>
</dbReference>
<comment type="caution">
    <text evidence="8">The sequence shown here is derived from an EMBL/GenBank/DDBJ whole genome shotgun (WGS) entry which is preliminary data.</text>
</comment>
<proteinExistence type="inferred from homology"/>
<keyword evidence="3" id="KW-0540">Nuclease</keyword>
<dbReference type="AlphaFoldDB" id="A0A0P9PSJ5"/>
<dbReference type="InterPro" id="IPR037146">
    <property type="entry name" value="Colicin/pyocin_DNase_dom_sf"/>
</dbReference>
<evidence type="ECO:0000256" key="1">
    <source>
        <dbReference type="ARBA" id="ARBA00006811"/>
    </source>
</evidence>
<dbReference type="Pfam" id="PF21431">
    <property type="entry name" value="Col-Pyo_DNase"/>
    <property type="match status" value="1"/>
</dbReference>
<keyword evidence="6" id="KW-0044">Antibiotic</keyword>
<organism evidence="8 9">
    <name type="scientific">Pseudomonas syringae pv. castaneae</name>
    <dbReference type="NCBI Taxonomy" id="264450"/>
    <lineage>
        <taxon>Bacteria</taxon>
        <taxon>Pseudomonadati</taxon>
        <taxon>Pseudomonadota</taxon>
        <taxon>Gammaproteobacteria</taxon>
        <taxon>Pseudomonadales</taxon>
        <taxon>Pseudomonadaceae</taxon>
        <taxon>Pseudomonas</taxon>
        <taxon>Pseudomonas syringae</taxon>
    </lineage>
</organism>
<dbReference type="GO" id="GO:0042742">
    <property type="term" value="P:defense response to bacterium"/>
    <property type="evidence" value="ECO:0007669"/>
    <property type="project" value="UniProtKB-KW"/>
</dbReference>
<dbReference type="GO" id="GO:0004519">
    <property type="term" value="F:endonuclease activity"/>
    <property type="evidence" value="ECO:0007669"/>
    <property type="project" value="UniProtKB-KW"/>
</dbReference>
<dbReference type="GO" id="GO:0019835">
    <property type="term" value="P:cytolysis"/>
    <property type="evidence" value="ECO:0007669"/>
    <property type="project" value="InterPro"/>
</dbReference>
<dbReference type="Proteomes" id="UP000050381">
    <property type="component" value="Unassembled WGS sequence"/>
</dbReference>
<dbReference type="GO" id="GO:0005102">
    <property type="term" value="F:signaling receptor binding"/>
    <property type="evidence" value="ECO:0007669"/>
    <property type="project" value="InterPro"/>
</dbReference>
<keyword evidence="2" id="KW-0929">Antimicrobial</keyword>
<protein>
    <submittedName>
        <fullName evidence="8">S-type pyocin</fullName>
    </submittedName>
</protein>